<evidence type="ECO:0000256" key="4">
    <source>
        <dbReference type="ARBA" id="ARBA00023163"/>
    </source>
</evidence>
<dbReference type="PRINTS" id="PR00039">
    <property type="entry name" value="HTHLYSR"/>
</dbReference>
<dbReference type="RefSeq" id="WP_116877656.1">
    <property type="nucleotide sequence ID" value="NZ_CP031733.1"/>
</dbReference>
<dbReference type="FunFam" id="1.10.10.10:FF:000001">
    <property type="entry name" value="LysR family transcriptional regulator"/>
    <property type="match status" value="1"/>
</dbReference>
<keyword evidence="4" id="KW-0804">Transcription</keyword>
<dbReference type="PANTHER" id="PTHR30346:SF0">
    <property type="entry name" value="HCA OPERON TRANSCRIPTIONAL ACTIVATOR HCAR"/>
    <property type="match status" value="1"/>
</dbReference>
<reference evidence="9" key="3">
    <citation type="submission" date="2018-08" db="EMBL/GenBank/DDBJ databases">
        <title>Streptococcus chenjunshii sp. nov., isolated from stools sample of the Tibetan antelope in the Qinghai-Tibet plateau, China.</title>
        <authorList>
            <person name="Tian Z."/>
        </authorList>
    </citation>
    <scope>NUCLEOTIDE SEQUENCE [LARGE SCALE GENOMIC DNA]</scope>
    <source>
        <strain evidence="9">Z15</strain>
    </source>
</reference>
<dbReference type="OrthoDB" id="9803735at2"/>
<dbReference type="CDD" id="cd05466">
    <property type="entry name" value="PBP2_LTTR_substrate"/>
    <property type="match status" value="1"/>
</dbReference>
<dbReference type="Gene3D" id="1.10.10.10">
    <property type="entry name" value="Winged helix-like DNA-binding domain superfamily/Winged helix DNA-binding domain"/>
    <property type="match status" value="1"/>
</dbReference>
<keyword evidence="2" id="KW-0805">Transcription regulation</keyword>
<dbReference type="PANTHER" id="PTHR30346">
    <property type="entry name" value="TRANSCRIPTIONAL DUAL REGULATOR HCAR-RELATED"/>
    <property type="match status" value="1"/>
</dbReference>
<dbReference type="GO" id="GO:0003677">
    <property type="term" value="F:DNA binding"/>
    <property type="evidence" value="ECO:0007669"/>
    <property type="project" value="UniProtKB-KW"/>
</dbReference>
<sequence length="301" mass="34298">MNFQQCRYAEAIARTGSFSQAAKELFVSQPNLSSSIKDLENELGVQLFIRSNTGARLTESGHDFLKYAKRIIGELNLLEDRYHSQYKKSFTVVSHHYDFLSLPLAHISQQFAANYQEFQLIETSSKKILENVADFAADLGLIFLDDDNRHILEHAFLHQNLEFTALGDFPTRIFLRKGHPLAHLPVISKEELEDYPQIRFHQDQTGLNFDEDALAAHHKQNIIYSNDRGTIMNLLCASDAYASGLGIVNSFIKEQIVLIPLKDSPRHTLGYIVNKNKKISDISLAFINEIKKSLSEKMRNT</sequence>
<dbReference type="InterPro" id="IPR036390">
    <property type="entry name" value="WH_DNA-bd_sf"/>
</dbReference>
<reference evidence="8 10" key="2">
    <citation type="submission" date="2018-08" db="EMBL/GenBank/DDBJ databases">
        <title>Draft genome of Streptococcus sp. nov. Z1.</title>
        <authorList>
            <person name="Tian Z."/>
        </authorList>
    </citation>
    <scope>NUCLEOTIDE SEQUENCE [LARGE SCALE GENOMIC DNA]</scope>
    <source>
        <strain evidence="8">Z1</strain>
        <strain evidence="10">Z1(2018)</strain>
    </source>
</reference>
<dbReference type="PROSITE" id="PS50931">
    <property type="entry name" value="HTH_LYSR"/>
    <property type="match status" value="1"/>
</dbReference>
<dbReference type="Proteomes" id="UP000246115">
    <property type="component" value="Chromosome"/>
</dbReference>
<comment type="similarity">
    <text evidence="1">Belongs to the LysR transcriptional regulatory family.</text>
</comment>
<gene>
    <name evidence="6" type="ORF">DDV21_006855</name>
    <name evidence="7" type="ORF">DDV22_02760</name>
    <name evidence="8" type="ORF">DDV23_03160</name>
</gene>
<dbReference type="InterPro" id="IPR005119">
    <property type="entry name" value="LysR_subst-bd"/>
</dbReference>
<evidence type="ECO:0000313" key="7">
    <source>
        <dbReference type="EMBL" id="RFU51581.1"/>
    </source>
</evidence>
<dbReference type="Gene3D" id="3.40.190.290">
    <property type="match status" value="1"/>
</dbReference>
<reference evidence="7 11" key="1">
    <citation type="submission" date="2018-08" db="EMBL/GenBank/DDBJ databases">
        <title>Draft genome of Streptococcus sp .nov. Z2.</title>
        <authorList>
            <person name="Tian Z."/>
        </authorList>
    </citation>
    <scope>NUCLEOTIDE SEQUENCE [LARGE SCALE GENOMIC DNA]</scope>
    <source>
        <strain evidence="7 11">Z2</strain>
    </source>
</reference>
<protein>
    <submittedName>
        <fullName evidence="8">LysR family transcriptional regulator</fullName>
    </submittedName>
</protein>
<accession>A0A346NCS5</accession>
<proteinExistence type="inferred from homology"/>
<dbReference type="InterPro" id="IPR036388">
    <property type="entry name" value="WH-like_DNA-bd_sf"/>
</dbReference>
<dbReference type="GO" id="GO:0032993">
    <property type="term" value="C:protein-DNA complex"/>
    <property type="evidence" value="ECO:0007669"/>
    <property type="project" value="TreeGrafter"/>
</dbReference>
<dbReference type="GO" id="GO:0003700">
    <property type="term" value="F:DNA-binding transcription factor activity"/>
    <property type="evidence" value="ECO:0007669"/>
    <property type="project" value="InterPro"/>
</dbReference>
<evidence type="ECO:0000256" key="3">
    <source>
        <dbReference type="ARBA" id="ARBA00023125"/>
    </source>
</evidence>
<keyword evidence="3" id="KW-0238">DNA-binding</keyword>
<evidence type="ECO:0000313" key="11">
    <source>
        <dbReference type="Proteomes" id="UP000264056"/>
    </source>
</evidence>
<dbReference type="InterPro" id="IPR000847">
    <property type="entry name" value="LysR_HTH_N"/>
</dbReference>
<reference evidence="6" key="4">
    <citation type="journal article" date="2019" name="Int. J. Syst. Evol. Microbiol.">
        <title>Streptococcus chenjunshii sp. nov. isolated from feces of Tibetan antelopes.</title>
        <authorList>
            <person name="Tian Z."/>
            <person name="Lu S."/>
            <person name="Jin D."/>
            <person name="Yang J."/>
            <person name="Pu J."/>
            <person name="Lai X.H."/>
            <person name="Bai X.N."/>
            <person name="Wu X.M."/>
            <person name="Li J."/>
            <person name="Wang S."/>
            <person name="Xu J."/>
        </authorList>
    </citation>
    <scope>NUCLEOTIDE SEQUENCE</scope>
    <source>
        <strain evidence="6">Z15</strain>
    </source>
</reference>
<organism evidence="8 10">
    <name type="scientific">Streptococcus chenjunshii</name>
    <dbReference type="NCBI Taxonomy" id="2173853"/>
    <lineage>
        <taxon>Bacteria</taxon>
        <taxon>Bacillati</taxon>
        <taxon>Bacillota</taxon>
        <taxon>Bacilli</taxon>
        <taxon>Lactobacillales</taxon>
        <taxon>Streptococcaceae</taxon>
        <taxon>Streptococcus</taxon>
    </lineage>
</organism>
<keyword evidence="11" id="KW-1185">Reference proteome</keyword>
<dbReference type="Pfam" id="PF00126">
    <property type="entry name" value="HTH_1"/>
    <property type="match status" value="1"/>
</dbReference>
<dbReference type="KEGG" id="schj:DDV21_006855"/>
<evidence type="ECO:0000256" key="2">
    <source>
        <dbReference type="ARBA" id="ARBA00023015"/>
    </source>
</evidence>
<evidence type="ECO:0000313" key="8">
    <source>
        <dbReference type="EMBL" id="RFU53701.1"/>
    </source>
</evidence>
<dbReference type="Pfam" id="PF03466">
    <property type="entry name" value="LysR_substrate"/>
    <property type="match status" value="1"/>
</dbReference>
<dbReference type="EMBL" id="QVQY01000004">
    <property type="protein sequence ID" value="RFU51581.1"/>
    <property type="molecule type" value="Genomic_DNA"/>
</dbReference>
<dbReference type="SUPFAM" id="SSF46785">
    <property type="entry name" value="Winged helix' DNA-binding domain"/>
    <property type="match status" value="1"/>
</dbReference>
<dbReference type="Proteomes" id="UP000264056">
    <property type="component" value="Unassembled WGS sequence"/>
</dbReference>
<evidence type="ECO:0000313" key="9">
    <source>
        <dbReference type="Proteomes" id="UP000246115"/>
    </source>
</evidence>
<name>A0A372KN36_9STRE</name>
<dbReference type="SUPFAM" id="SSF53850">
    <property type="entry name" value="Periplasmic binding protein-like II"/>
    <property type="match status" value="1"/>
</dbReference>
<evidence type="ECO:0000313" key="6">
    <source>
        <dbReference type="EMBL" id="AXQ78820.1"/>
    </source>
</evidence>
<accession>A0A372KN36</accession>
<dbReference type="EMBL" id="CP031733">
    <property type="protein sequence ID" value="AXQ78820.1"/>
    <property type="molecule type" value="Genomic_DNA"/>
</dbReference>
<dbReference type="EMBL" id="QVQZ01000004">
    <property type="protein sequence ID" value="RFU53701.1"/>
    <property type="molecule type" value="Genomic_DNA"/>
</dbReference>
<evidence type="ECO:0000313" key="10">
    <source>
        <dbReference type="Proteomes" id="UP000262901"/>
    </source>
</evidence>
<dbReference type="AlphaFoldDB" id="A0A372KN36"/>
<dbReference type="Proteomes" id="UP000262901">
    <property type="component" value="Unassembled WGS sequence"/>
</dbReference>
<evidence type="ECO:0000256" key="1">
    <source>
        <dbReference type="ARBA" id="ARBA00009437"/>
    </source>
</evidence>
<feature type="domain" description="HTH lysR-type" evidence="5">
    <location>
        <begin position="1"/>
        <end position="58"/>
    </location>
</feature>
<evidence type="ECO:0000259" key="5">
    <source>
        <dbReference type="PROSITE" id="PS50931"/>
    </source>
</evidence>